<comment type="caution">
    <text evidence="3">The sequence shown here is derived from an EMBL/GenBank/DDBJ whole genome shotgun (WGS) entry which is preliminary data.</text>
</comment>
<dbReference type="Proteomes" id="UP001597343">
    <property type="component" value="Unassembled WGS sequence"/>
</dbReference>
<evidence type="ECO:0000256" key="1">
    <source>
        <dbReference type="SAM" id="SignalP"/>
    </source>
</evidence>
<dbReference type="Pfam" id="PF13473">
    <property type="entry name" value="Cupredoxin_1"/>
    <property type="match status" value="1"/>
</dbReference>
<dbReference type="RefSeq" id="WP_386048927.1">
    <property type="nucleotide sequence ID" value="NZ_JBHUIO010000011.1"/>
</dbReference>
<proteinExistence type="predicted"/>
<accession>A0ABW5A2G3</accession>
<name>A0ABW5A2G3_9BACL</name>
<dbReference type="InterPro" id="IPR028096">
    <property type="entry name" value="EfeO_Cupredoxin"/>
</dbReference>
<keyword evidence="4" id="KW-1185">Reference proteome</keyword>
<gene>
    <name evidence="3" type="ORF">ACFSOY_17740</name>
</gene>
<feature type="signal peptide" evidence="1">
    <location>
        <begin position="1"/>
        <end position="27"/>
    </location>
</feature>
<organism evidence="3 4">
    <name type="scientific">Tumebacillus lipolyticus</name>
    <dbReference type="NCBI Taxonomy" id="1280370"/>
    <lineage>
        <taxon>Bacteria</taxon>
        <taxon>Bacillati</taxon>
        <taxon>Bacillota</taxon>
        <taxon>Bacilli</taxon>
        <taxon>Bacillales</taxon>
        <taxon>Alicyclobacillaceae</taxon>
        <taxon>Tumebacillus</taxon>
    </lineage>
</organism>
<keyword evidence="1" id="KW-0732">Signal</keyword>
<evidence type="ECO:0000313" key="3">
    <source>
        <dbReference type="EMBL" id="MFD2171808.1"/>
    </source>
</evidence>
<evidence type="ECO:0000313" key="4">
    <source>
        <dbReference type="Proteomes" id="UP001597343"/>
    </source>
</evidence>
<evidence type="ECO:0000259" key="2">
    <source>
        <dbReference type="Pfam" id="PF13473"/>
    </source>
</evidence>
<reference evidence="4" key="1">
    <citation type="journal article" date="2019" name="Int. J. Syst. Evol. Microbiol.">
        <title>The Global Catalogue of Microorganisms (GCM) 10K type strain sequencing project: providing services to taxonomists for standard genome sequencing and annotation.</title>
        <authorList>
            <consortium name="The Broad Institute Genomics Platform"/>
            <consortium name="The Broad Institute Genome Sequencing Center for Infectious Disease"/>
            <person name="Wu L."/>
            <person name="Ma J."/>
        </authorList>
    </citation>
    <scope>NUCLEOTIDE SEQUENCE [LARGE SCALE GENOMIC DNA]</scope>
    <source>
        <strain evidence="4">CGMCC 1.13574</strain>
    </source>
</reference>
<feature type="chain" id="PRO_5046479998" evidence="1">
    <location>
        <begin position="28"/>
        <end position="149"/>
    </location>
</feature>
<feature type="domain" description="EfeO-type cupredoxin-like" evidence="2">
    <location>
        <begin position="55"/>
        <end position="135"/>
    </location>
</feature>
<dbReference type="EMBL" id="JBHUIO010000011">
    <property type="protein sequence ID" value="MFD2171808.1"/>
    <property type="molecule type" value="Genomic_DNA"/>
</dbReference>
<dbReference type="InterPro" id="IPR008972">
    <property type="entry name" value="Cupredoxin"/>
</dbReference>
<sequence>MRKRFRKAIRPLVIASALLLLPSTSFAETAPQLDQAHSVSKAMEKQEFWIVTNEIKTKLEDGKEIEAYRWDPGFLTVEKGKPVTLHFYGMKGKEHPFEIEGLGVSGKVEKGKVTTVTFTPKKVGTYRIVCLIHTTLEQEGPMIGYLRVQ</sequence>
<dbReference type="SUPFAM" id="SSF49503">
    <property type="entry name" value="Cupredoxins"/>
    <property type="match status" value="1"/>
</dbReference>
<protein>
    <submittedName>
        <fullName evidence="3">Cupredoxin domain-containing protein</fullName>
    </submittedName>
</protein>
<dbReference type="Gene3D" id="2.60.40.420">
    <property type="entry name" value="Cupredoxins - blue copper proteins"/>
    <property type="match status" value="1"/>
</dbReference>